<sequence length="120" mass="13765">MEHYQEFKTFFQKLNPAGKIDAGAEELLQTMYSDLQKFADSLEGQKERKNISFENVLLDEIFYAGKYKFVKIDEGSGRVLEVLKESEGTGPVVEVPEGLQPLDTVEYHRKNLVDIYMRPG</sequence>
<keyword evidence="2" id="KW-1185">Reference proteome</keyword>
<name>A0A1M5KMJ5_9BACT</name>
<dbReference type="STRING" id="1194090.SAMN05443144_1339"/>
<dbReference type="EMBL" id="FQUS01000033">
    <property type="protein sequence ID" value="SHG54042.1"/>
    <property type="molecule type" value="Genomic_DNA"/>
</dbReference>
<dbReference type="RefSeq" id="WP_073068269.1">
    <property type="nucleotide sequence ID" value="NZ_FQUS01000033.1"/>
</dbReference>
<gene>
    <name evidence="1" type="ORF">SAMN05443144_1339</name>
</gene>
<proteinExistence type="predicted"/>
<protein>
    <submittedName>
        <fullName evidence="1">Uncharacterized protein</fullName>
    </submittedName>
</protein>
<organism evidence="1 2">
    <name type="scientific">Fodinibius roseus</name>
    <dbReference type="NCBI Taxonomy" id="1194090"/>
    <lineage>
        <taxon>Bacteria</taxon>
        <taxon>Pseudomonadati</taxon>
        <taxon>Balneolota</taxon>
        <taxon>Balneolia</taxon>
        <taxon>Balneolales</taxon>
        <taxon>Balneolaceae</taxon>
        <taxon>Fodinibius</taxon>
    </lineage>
</organism>
<reference evidence="1 2" key="1">
    <citation type="submission" date="2016-11" db="EMBL/GenBank/DDBJ databases">
        <authorList>
            <person name="Jaros S."/>
            <person name="Januszkiewicz K."/>
            <person name="Wedrychowicz H."/>
        </authorList>
    </citation>
    <scope>NUCLEOTIDE SEQUENCE [LARGE SCALE GENOMIC DNA]</scope>
    <source>
        <strain evidence="1 2">DSM 21986</strain>
    </source>
</reference>
<evidence type="ECO:0000313" key="1">
    <source>
        <dbReference type="EMBL" id="SHG54042.1"/>
    </source>
</evidence>
<evidence type="ECO:0000313" key="2">
    <source>
        <dbReference type="Proteomes" id="UP000184041"/>
    </source>
</evidence>
<dbReference type="Proteomes" id="UP000184041">
    <property type="component" value="Unassembled WGS sequence"/>
</dbReference>
<accession>A0A1M5KMJ5</accession>
<dbReference type="AlphaFoldDB" id="A0A1M5KMJ5"/>